<dbReference type="EMBL" id="JAGQLN010000016">
    <property type="protein sequence ID" value="MCA9377070.1"/>
    <property type="molecule type" value="Genomic_DNA"/>
</dbReference>
<dbReference type="Pfam" id="PF02583">
    <property type="entry name" value="Trns_repr_metal"/>
    <property type="match status" value="1"/>
</dbReference>
<evidence type="ECO:0000313" key="2">
    <source>
        <dbReference type="Proteomes" id="UP000741282"/>
    </source>
</evidence>
<evidence type="ECO:0000313" key="1">
    <source>
        <dbReference type="EMBL" id="MCA9377070.1"/>
    </source>
</evidence>
<gene>
    <name evidence="1" type="ORF">KC685_04075</name>
</gene>
<dbReference type="PANTHER" id="PTHR33677:SF3">
    <property type="entry name" value="COPPER-SENSING TRANSCRIPTIONAL REPRESSOR RICR"/>
    <property type="match status" value="1"/>
</dbReference>
<protein>
    <submittedName>
        <fullName evidence="1">Metal-sensitive transcriptional regulator</fullName>
    </submittedName>
</protein>
<dbReference type="AlphaFoldDB" id="A0A955I1R3"/>
<comment type="caution">
    <text evidence="1">The sequence shown here is derived from an EMBL/GenBank/DDBJ whole genome shotgun (WGS) entry which is preliminary data.</text>
</comment>
<dbReference type="PANTHER" id="PTHR33677">
    <property type="entry name" value="TRANSCRIPTIONAL REPRESSOR FRMR-RELATED"/>
    <property type="match status" value="1"/>
</dbReference>
<dbReference type="InterPro" id="IPR038390">
    <property type="entry name" value="Metal_Tscrpt_repr_sf"/>
</dbReference>
<dbReference type="GO" id="GO:0045892">
    <property type="term" value="P:negative regulation of DNA-templated transcription"/>
    <property type="evidence" value="ECO:0007669"/>
    <property type="project" value="UniProtKB-ARBA"/>
</dbReference>
<proteinExistence type="predicted"/>
<dbReference type="Gene3D" id="1.20.58.1000">
    <property type="entry name" value="Metal-sensitive repressor, helix protomer"/>
    <property type="match status" value="1"/>
</dbReference>
<reference evidence="1" key="1">
    <citation type="submission" date="2020-04" db="EMBL/GenBank/DDBJ databases">
        <authorList>
            <person name="Zhang T."/>
        </authorList>
    </citation>
    <scope>NUCLEOTIDE SEQUENCE</scope>
    <source>
        <strain evidence="1">HKST-UBA17</strain>
    </source>
</reference>
<dbReference type="InterPro" id="IPR003735">
    <property type="entry name" value="Metal_Tscrpt_repr"/>
</dbReference>
<dbReference type="GO" id="GO:0003677">
    <property type="term" value="F:DNA binding"/>
    <property type="evidence" value="ECO:0007669"/>
    <property type="project" value="InterPro"/>
</dbReference>
<dbReference type="Proteomes" id="UP000741282">
    <property type="component" value="Unassembled WGS sequence"/>
</dbReference>
<name>A0A955I1R3_9BACT</name>
<organism evidence="1 2">
    <name type="scientific">Candidatus Dojkabacteria bacterium</name>
    <dbReference type="NCBI Taxonomy" id="2099670"/>
    <lineage>
        <taxon>Bacteria</taxon>
        <taxon>Candidatus Dojkabacteria</taxon>
    </lineage>
</organism>
<accession>A0A955I1R3</accession>
<sequence>MQHRSQNKDKLLHRIRIIKGHLESIEKMISEDQYCLDIVHQSRAVQKALKKLDEKIVEDHLHNCVVDQIKSGDEERTTEELLTLFQYR</sequence>
<dbReference type="GO" id="GO:0046872">
    <property type="term" value="F:metal ion binding"/>
    <property type="evidence" value="ECO:0007669"/>
    <property type="project" value="InterPro"/>
</dbReference>
<reference evidence="1" key="2">
    <citation type="journal article" date="2021" name="Microbiome">
        <title>Successional dynamics and alternative stable states in a saline activated sludge microbial community over 9 years.</title>
        <authorList>
            <person name="Wang Y."/>
            <person name="Ye J."/>
            <person name="Ju F."/>
            <person name="Liu L."/>
            <person name="Boyd J.A."/>
            <person name="Deng Y."/>
            <person name="Parks D.H."/>
            <person name="Jiang X."/>
            <person name="Yin X."/>
            <person name="Woodcroft B.J."/>
            <person name="Tyson G.W."/>
            <person name="Hugenholtz P."/>
            <person name="Polz M.F."/>
            <person name="Zhang T."/>
        </authorList>
    </citation>
    <scope>NUCLEOTIDE SEQUENCE</scope>
    <source>
        <strain evidence="1">HKST-UBA17</strain>
    </source>
</reference>